<dbReference type="InterPro" id="IPR009279">
    <property type="entry name" value="Portal_Mu"/>
</dbReference>
<accession>A0A843ANU4</accession>
<evidence type="ECO:0000313" key="2">
    <source>
        <dbReference type="EMBL" id="MBF4469178.1"/>
    </source>
</evidence>
<gene>
    <name evidence="2" type="ORF">ISP01_07205</name>
</gene>
<dbReference type="RefSeq" id="WP_278523493.1">
    <property type="nucleotide sequence ID" value="NZ_JADIIN010000059.1"/>
</dbReference>
<organism evidence="2 3">
    <name type="scientific">Methanobrevibacter arboriphilus</name>
    <dbReference type="NCBI Taxonomy" id="39441"/>
    <lineage>
        <taxon>Archaea</taxon>
        <taxon>Methanobacteriati</taxon>
        <taxon>Methanobacteriota</taxon>
        <taxon>Methanomada group</taxon>
        <taxon>Methanobacteria</taxon>
        <taxon>Methanobacteriales</taxon>
        <taxon>Methanobacteriaceae</taxon>
        <taxon>Methanobrevibacter</taxon>
    </lineage>
</organism>
<proteinExistence type="predicted"/>
<evidence type="ECO:0000313" key="3">
    <source>
        <dbReference type="Proteomes" id="UP000658733"/>
    </source>
</evidence>
<dbReference type="Pfam" id="PF06074">
    <property type="entry name" value="Portal_Mu"/>
    <property type="match status" value="1"/>
</dbReference>
<sequence>MGIKTTIKAAAGNINNALFKKQSKDTYTKEQGELDFLYDEDYNKKRSYKDYRKMLKDPQIKTGINILTFFLLSREMKIIAFSDTPEDKAAADFIKYALKSMKTNTRQLRKNLYSAIKYGFSANEIVYTTNQDKQIIIHGIYPIDRGTLEHEERFKFNKSTGDLEAIIQKEDEDKKITIPIDKVLMYSFDAEFNDPNGESILDALYDSHYVKKRFEKWLAIFIEKHASPTLIGKISEASQEWKDTLKKQLDEIRQGRTNMTVGEADEVVVLESQNKGEAFFKALERLDDTIFRSLFIGNLLLGQTSTGSYAQSQTQLTVTKLILDGIHEEVGIEFQGLFDKLIGFNFENANSPKCVFEKFEDKDLTALLEAIKPFSDDGTLDLNTQWFKEIIASTIKELSGITVDKNNITQSDMDDGQNNLDDIPGKKDEPLKNSLGSLAEL</sequence>
<protein>
    <submittedName>
        <fullName evidence="2">DUF935 family protein</fullName>
    </submittedName>
</protein>
<comment type="caution">
    <text evidence="2">The sequence shown here is derived from an EMBL/GenBank/DDBJ whole genome shotgun (WGS) entry which is preliminary data.</text>
</comment>
<dbReference type="EMBL" id="JADIIN010000059">
    <property type="protein sequence ID" value="MBF4469178.1"/>
    <property type="molecule type" value="Genomic_DNA"/>
</dbReference>
<feature type="region of interest" description="Disordered" evidence="1">
    <location>
        <begin position="407"/>
        <end position="441"/>
    </location>
</feature>
<evidence type="ECO:0000256" key="1">
    <source>
        <dbReference type="SAM" id="MobiDB-lite"/>
    </source>
</evidence>
<dbReference type="Proteomes" id="UP000658733">
    <property type="component" value="Unassembled WGS sequence"/>
</dbReference>
<name>A0A843ANU4_METAZ</name>
<dbReference type="AlphaFoldDB" id="A0A843ANU4"/>
<feature type="compositionally biased region" description="Polar residues" evidence="1">
    <location>
        <begin position="407"/>
        <end position="420"/>
    </location>
</feature>
<reference evidence="2" key="1">
    <citation type="submission" date="2020-10" db="EMBL/GenBank/DDBJ databases">
        <title>Dehalococcoides mccartyi of a TCE/Cr reducing biochatode.</title>
        <authorList>
            <person name="Matturro B."/>
        </authorList>
    </citation>
    <scope>NUCLEOTIDE SEQUENCE</scope>
    <source>
        <strain evidence="2">Bin4</strain>
    </source>
</reference>